<keyword evidence="3" id="KW-1185">Reference proteome</keyword>
<dbReference type="InterPro" id="IPR009228">
    <property type="entry name" value="Capsid_scaffold_GpO"/>
</dbReference>
<evidence type="ECO:0008006" key="4">
    <source>
        <dbReference type="Google" id="ProtNLM"/>
    </source>
</evidence>
<protein>
    <recommendedName>
        <fullName evidence="4">Phage capsid protein</fullName>
    </recommendedName>
</protein>
<name>A0A2K2G621_9SPHN</name>
<dbReference type="Pfam" id="PF05929">
    <property type="entry name" value="Phage_GPO"/>
    <property type="match status" value="1"/>
</dbReference>
<reference evidence="2 3" key="1">
    <citation type="submission" date="2016-05" db="EMBL/GenBank/DDBJ databases">
        <title>Complete genome sequence of Novosphingobium guangzhouense SA925(T).</title>
        <authorList>
            <person name="Sha S."/>
        </authorList>
    </citation>
    <scope>NUCLEOTIDE SEQUENCE [LARGE SCALE GENOMIC DNA]</scope>
    <source>
        <strain evidence="2 3">SA925</strain>
    </source>
</reference>
<dbReference type="Proteomes" id="UP000236327">
    <property type="component" value="Unassembled WGS sequence"/>
</dbReference>
<sequence>MGHGHAMHRVYPLLAMGSAGEIQRYRARALQDCRRWGLNTSSDAGRRNRPFQDRTRSRPMKTKSFLLATAGSTVDGRTIDDKMLQEMADSYDPKTYGARLNIEHLRGFTGDGPFRSYGDVLELSTAEVEVNFNGKKEKRLGLYGVFDVMDDAKQLNDAGQKVYPSIEIEPNFGGKGFAYMMGCALTDSPASIATERLQFNRSLPGVLKVAGEEAALLEFAEAGADDAGDSFLTKLSGILDGAFAKFSGGKPEEKPAADPAPKDPPAQGLDFAAFKQLFTDHGKMIADEIGSLRTELRTEVDALGVKFTKLEQERETTPSHQYNRRPASDGNAGGYAGIF</sequence>
<dbReference type="OrthoDB" id="5625143at2"/>
<accession>A0A2K2G621</accession>
<proteinExistence type="predicted"/>
<feature type="region of interest" description="Disordered" evidence="1">
    <location>
        <begin position="311"/>
        <end position="339"/>
    </location>
</feature>
<evidence type="ECO:0000313" key="3">
    <source>
        <dbReference type="Proteomes" id="UP000236327"/>
    </source>
</evidence>
<feature type="compositionally biased region" description="Basic and acidic residues" evidence="1">
    <location>
        <begin position="44"/>
        <end position="56"/>
    </location>
</feature>
<dbReference type="EMBL" id="LYMM01000002">
    <property type="protein sequence ID" value="PNU06483.1"/>
    <property type="molecule type" value="Genomic_DNA"/>
</dbReference>
<evidence type="ECO:0000256" key="1">
    <source>
        <dbReference type="SAM" id="MobiDB-lite"/>
    </source>
</evidence>
<feature type="region of interest" description="Disordered" evidence="1">
    <location>
        <begin position="38"/>
        <end position="57"/>
    </location>
</feature>
<gene>
    <name evidence="2" type="ORF">A8V01_02765</name>
</gene>
<dbReference type="AlphaFoldDB" id="A0A2K2G621"/>
<organism evidence="2 3">
    <name type="scientific">Novosphingobium guangzhouense</name>
    <dbReference type="NCBI Taxonomy" id="1850347"/>
    <lineage>
        <taxon>Bacteria</taxon>
        <taxon>Pseudomonadati</taxon>
        <taxon>Pseudomonadota</taxon>
        <taxon>Alphaproteobacteria</taxon>
        <taxon>Sphingomonadales</taxon>
        <taxon>Sphingomonadaceae</taxon>
        <taxon>Novosphingobium</taxon>
    </lineage>
</organism>
<evidence type="ECO:0000313" key="2">
    <source>
        <dbReference type="EMBL" id="PNU06483.1"/>
    </source>
</evidence>
<comment type="caution">
    <text evidence="2">The sequence shown here is derived from an EMBL/GenBank/DDBJ whole genome shotgun (WGS) entry which is preliminary data.</text>
</comment>